<reference evidence="3" key="1">
    <citation type="journal article" date="2019" name="Int. J. Syst. Evol. Microbiol.">
        <title>The Global Catalogue of Microorganisms (GCM) 10K type strain sequencing project: providing services to taxonomists for standard genome sequencing and annotation.</title>
        <authorList>
            <consortium name="The Broad Institute Genomics Platform"/>
            <consortium name="The Broad Institute Genome Sequencing Center for Infectious Disease"/>
            <person name="Wu L."/>
            <person name="Ma J."/>
        </authorList>
    </citation>
    <scope>NUCLEOTIDE SEQUENCE [LARGE SCALE GENOMIC DNA]</scope>
    <source>
        <strain evidence="3">CGMCC 1.18578</strain>
    </source>
</reference>
<keyword evidence="3" id="KW-1185">Reference proteome</keyword>
<dbReference type="Proteomes" id="UP001596108">
    <property type="component" value="Unassembled WGS sequence"/>
</dbReference>
<evidence type="ECO:0000313" key="2">
    <source>
        <dbReference type="EMBL" id="MFC5527857.1"/>
    </source>
</evidence>
<organism evidence="2 3">
    <name type="scientific">Cohnella yongneupensis</name>
    <dbReference type="NCBI Taxonomy" id="425006"/>
    <lineage>
        <taxon>Bacteria</taxon>
        <taxon>Bacillati</taxon>
        <taxon>Bacillota</taxon>
        <taxon>Bacilli</taxon>
        <taxon>Bacillales</taxon>
        <taxon>Paenibacillaceae</taxon>
        <taxon>Cohnella</taxon>
    </lineage>
</organism>
<comment type="caution">
    <text evidence="2">The sequence shown here is derived from an EMBL/GenBank/DDBJ whole genome shotgun (WGS) entry which is preliminary data.</text>
</comment>
<dbReference type="Pfam" id="PF26398">
    <property type="entry name" value="Cap2_linker"/>
    <property type="match status" value="1"/>
</dbReference>
<evidence type="ECO:0000259" key="1">
    <source>
        <dbReference type="Pfam" id="PF26398"/>
    </source>
</evidence>
<dbReference type="InterPro" id="IPR058964">
    <property type="entry name" value="Cap2_linker"/>
</dbReference>
<accession>A0ABW0QUM3</accession>
<name>A0ABW0QUM3_9BACL</name>
<gene>
    <name evidence="2" type="ORF">ACFPQ4_00060</name>
</gene>
<dbReference type="RefSeq" id="WP_378109660.1">
    <property type="nucleotide sequence ID" value="NZ_JBHSNC010000001.1"/>
</dbReference>
<proteinExistence type="predicted"/>
<evidence type="ECO:0000313" key="3">
    <source>
        <dbReference type="Proteomes" id="UP001596108"/>
    </source>
</evidence>
<sequence>MDKLSHSRAVDDLHKISDELALGRRALESISGVRLIKDLFWLEDTKKWALHLEISIKSSNKDLIPSLTEWYVLVDEYYPRGQIKVYPSAINGIDNTFPHQSINTYKKGQLFRDGSLCLDETTKIFNKEFGLIETFQAVSRMAWHIERAKKWLQLASEDSLFLQGDPFELPEFPCAQNTLIAYSESPNSYSKWEQSGKTFGISTIIKIKKSPEAYLIYDFKTLNGEPIHENEWGQFSKVLAHSKLTAIWIRTSSFIQRPWTVPIKWSDLYRLFDEQGYNFDEFLIKVHNAFPKRKPYDSNCYSINRRLYEVSSSRKYFSSLGTDRKK</sequence>
<protein>
    <recommendedName>
        <fullName evidence="1">Cap2 central linker domain-containing protein</fullName>
    </recommendedName>
</protein>
<dbReference type="EMBL" id="JBHSNC010000001">
    <property type="protein sequence ID" value="MFC5527857.1"/>
    <property type="molecule type" value="Genomic_DNA"/>
</dbReference>
<feature type="domain" description="Cap2 central linker" evidence="1">
    <location>
        <begin position="158"/>
        <end position="292"/>
    </location>
</feature>